<sequence length="345" mass="40658">MDEKHELNPILKLLKDNNQYHYRNGNRISVYLKDRFNFYIKSLEQSIKEDNFIDSSFIDELKKRLPAIRVTTENIIKSYELYEENKLLEAECMSKKVLFDNRNNMIIRSLGRKEERSMYRIRPNDNYPTKRRELFHVPMSKREICKDGRFSKKGVPCLYLATQLPLSWLEMDKPKICMAAKYALNDYLDNAIKMIDISGKQISDAYQLFADINNARPKGKSLSASYDYLLKVICMIPIRLATTIPSEDNEDKQEYYFSQVFLEWAKDNKIADGIIYESCKSEEAWAYAGCNFAFFVNEVDEEGYDIKLKYIFNMSKPHVIKDIKRAEDLFGEKFYEMKLLSDGLE</sequence>
<feature type="domain" description="RES" evidence="1">
    <location>
        <begin position="119"/>
        <end position="295"/>
    </location>
</feature>
<accession>A0A285RVU8</accession>
<dbReference type="AlphaFoldDB" id="A0A285RVU8"/>
<organism evidence="2 3">
    <name type="scientific">Pseudobutyrivibrio ruminis DSM 9787</name>
    <dbReference type="NCBI Taxonomy" id="1123011"/>
    <lineage>
        <taxon>Bacteria</taxon>
        <taxon>Bacillati</taxon>
        <taxon>Bacillota</taxon>
        <taxon>Clostridia</taxon>
        <taxon>Lachnospirales</taxon>
        <taxon>Lachnospiraceae</taxon>
        <taxon>Pseudobutyrivibrio</taxon>
    </lineage>
</organism>
<protein>
    <submittedName>
        <fullName evidence="2">RES domain-containing protein</fullName>
    </submittedName>
</protein>
<dbReference type="Proteomes" id="UP000219563">
    <property type="component" value="Unassembled WGS sequence"/>
</dbReference>
<name>A0A285RVU8_9FIRM</name>
<dbReference type="InterPro" id="IPR014914">
    <property type="entry name" value="RES_dom"/>
</dbReference>
<dbReference type="RefSeq" id="WP_179670674.1">
    <property type="nucleotide sequence ID" value="NZ_OBMR01000004.1"/>
</dbReference>
<dbReference type="EMBL" id="OBMR01000004">
    <property type="protein sequence ID" value="SOB98403.1"/>
    <property type="molecule type" value="Genomic_DNA"/>
</dbReference>
<dbReference type="Pfam" id="PF08808">
    <property type="entry name" value="RES"/>
    <property type="match status" value="1"/>
</dbReference>
<evidence type="ECO:0000259" key="1">
    <source>
        <dbReference type="Pfam" id="PF08808"/>
    </source>
</evidence>
<evidence type="ECO:0000313" key="2">
    <source>
        <dbReference type="EMBL" id="SOB98403.1"/>
    </source>
</evidence>
<gene>
    <name evidence="2" type="ORF">SAMN02910411_1443</name>
</gene>
<proteinExistence type="predicted"/>
<evidence type="ECO:0000313" key="3">
    <source>
        <dbReference type="Proteomes" id="UP000219563"/>
    </source>
</evidence>
<reference evidence="2 3" key="1">
    <citation type="submission" date="2017-08" db="EMBL/GenBank/DDBJ databases">
        <authorList>
            <person name="de Groot N.N."/>
        </authorList>
    </citation>
    <scope>NUCLEOTIDE SEQUENCE [LARGE SCALE GENOMIC DNA]</scope>
    <source>
        <strain evidence="2 3">DSM 9787</strain>
    </source>
</reference>